<keyword evidence="3" id="KW-0560">Oxidoreductase</keyword>
<dbReference type="EMBL" id="JAZHPZ010000005">
    <property type="protein sequence ID" value="MEF2966551.1"/>
    <property type="molecule type" value="Genomic_DNA"/>
</dbReference>
<organism evidence="3 4">
    <name type="scientific">Paenibacillus haidiansis</name>
    <dbReference type="NCBI Taxonomy" id="1574488"/>
    <lineage>
        <taxon>Bacteria</taxon>
        <taxon>Bacillati</taxon>
        <taxon>Bacillota</taxon>
        <taxon>Bacilli</taxon>
        <taxon>Bacillales</taxon>
        <taxon>Paenibacillaceae</taxon>
        <taxon>Paenibacillus</taxon>
    </lineage>
</organism>
<dbReference type="RefSeq" id="WP_331846773.1">
    <property type="nucleotide sequence ID" value="NZ_JAZHPZ010000005.1"/>
</dbReference>
<comment type="similarity">
    <text evidence="1">Belongs to the azoreductase type 2 family.</text>
</comment>
<feature type="domain" description="NADPH-dependent FMN reductase-like" evidence="2">
    <location>
        <begin position="1"/>
        <end position="144"/>
    </location>
</feature>
<evidence type="ECO:0000256" key="1">
    <source>
        <dbReference type="ARBA" id="ARBA00009428"/>
    </source>
</evidence>
<accession>A0ABU7VS44</accession>
<dbReference type="Gene3D" id="3.40.50.360">
    <property type="match status" value="1"/>
</dbReference>
<dbReference type="InterPro" id="IPR005025">
    <property type="entry name" value="FMN_Rdtase-like_dom"/>
</dbReference>
<evidence type="ECO:0000313" key="4">
    <source>
        <dbReference type="Proteomes" id="UP001306950"/>
    </source>
</evidence>
<reference evidence="3 4" key="1">
    <citation type="submission" date="2024-02" db="EMBL/GenBank/DDBJ databases">
        <title>A nitrogen-fixing paenibacillus bacterium.</title>
        <authorList>
            <person name="Zhang W.L."/>
            <person name="Chen S.F."/>
        </authorList>
    </citation>
    <scope>NUCLEOTIDE SEQUENCE [LARGE SCALE GENOMIC DNA]</scope>
    <source>
        <strain evidence="3 4">M1</strain>
    </source>
</reference>
<dbReference type="InterPro" id="IPR050712">
    <property type="entry name" value="NAD(P)H-dep_reductase"/>
</dbReference>
<evidence type="ECO:0000259" key="2">
    <source>
        <dbReference type="Pfam" id="PF03358"/>
    </source>
</evidence>
<comment type="caution">
    <text evidence="3">The sequence shown here is derived from an EMBL/GenBank/DDBJ whole genome shotgun (WGS) entry which is preliminary data.</text>
</comment>
<proteinExistence type="inferred from homology"/>
<dbReference type="SUPFAM" id="SSF52218">
    <property type="entry name" value="Flavoproteins"/>
    <property type="match status" value="1"/>
</dbReference>
<dbReference type="InterPro" id="IPR029039">
    <property type="entry name" value="Flavoprotein-like_sf"/>
</dbReference>
<sequence length="199" mass="22393">MKVAAIVGSIRKESYNLKLARYIQNRYRHLFQLDVLNIRDLPFYDQDIESVPPQPVIDFKSKVAAADAVLWVTPEYNSTIPGVMANAIDWLSRVDRVMIGKPSWIVGSSMGLLGSVKAQGHLRDILFASGISSPLLPGNEVYIGLVHEKFNEMGELTDEPTVKHLDLVAENFAGWMKEISQMKQLKTNIKREPGREKDV</sequence>
<dbReference type="EC" id="1.-.-.-" evidence="3"/>
<dbReference type="PANTHER" id="PTHR30543">
    <property type="entry name" value="CHROMATE REDUCTASE"/>
    <property type="match status" value="1"/>
</dbReference>
<evidence type="ECO:0000313" key="3">
    <source>
        <dbReference type="EMBL" id="MEF2966551.1"/>
    </source>
</evidence>
<protein>
    <submittedName>
        <fullName evidence="3">NADPH-dependent FMN reductase</fullName>
        <ecNumber evidence="3">1.-.-.-</ecNumber>
    </submittedName>
</protein>
<keyword evidence="4" id="KW-1185">Reference proteome</keyword>
<dbReference type="PANTHER" id="PTHR30543:SF21">
    <property type="entry name" value="NAD(P)H-DEPENDENT FMN REDUCTASE LOT6"/>
    <property type="match status" value="1"/>
</dbReference>
<dbReference type="GO" id="GO:0016491">
    <property type="term" value="F:oxidoreductase activity"/>
    <property type="evidence" value="ECO:0007669"/>
    <property type="project" value="UniProtKB-KW"/>
</dbReference>
<dbReference type="Proteomes" id="UP001306950">
    <property type="component" value="Unassembled WGS sequence"/>
</dbReference>
<name>A0ABU7VS44_9BACL</name>
<dbReference type="Pfam" id="PF03358">
    <property type="entry name" value="FMN_red"/>
    <property type="match status" value="1"/>
</dbReference>
<gene>
    <name evidence="3" type="ORF">V3851_11985</name>
</gene>